<evidence type="ECO:0000313" key="1">
    <source>
        <dbReference type="Proteomes" id="UP000046393"/>
    </source>
</evidence>
<keyword evidence="1" id="KW-1185">Reference proteome</keyword>
<accession>A0A158R585</accession>
<name>A0A158R585_9BILA</name>
<dbReference type="WBParaSite" id="SMUV_0000582201-mRNA-1">
    <property type="protein sequence ID" value="SMUV_0000582201-mRNA-1"/>
    <property type="gene ID" value="SMUV_0000582201"/>
</dbReference>
<reference evidence="2" key="1">
    <citation type="submission" date="2016-04" db="UniProtKB">
        <authorList>
            <consortium name="WormBaseParasite"/>
        </authorList>
    </citation>
    <scope>IDENTIFICATION</scope>
</reference>
<evidence type="ECO:0000313" key="2">
    <source>
        <dbReference type="WBParaSite" id="SMUV_0000582201-mRNA-1"/>
    </source>
</evidence>
<organism evidence="1 2">
    <name type="scientific">Syphacia muris</name>
    <dbReference type="NCBI Taxonomy" id="451379"/>
    <lineage>
        <taxon>Eukaryota</taxon>
        <taxon>Metazoa</taxon>
        <taxon>Ecdysozoa</taxon>
        <taxon>Nematoda</taxon>
        <taxon>Chromadorea</taxon>
        <taxon>Rhabditida</taxon>
        <taxon>Spirurina</taxon>
        <taxon>Oxyuridomorpha</taxon>
        <taxon>Oxyuroidea</taxon>
        <taxon>Oxyuridae</taxon>
        <taxon>Syphacia</taxon>
    </lineage>
</organism>
<proteinExistence type="predicted"/>
<sequence>MGHLSQGIDTGKLTLCNCPRTVGPFHDPRTNYTMAGSVVGTEWGLHLSTYKSCPLFREGLPLETWKPAALVGDISFSRFGDGPLARTVKCTISSLGSVVRPHGPGTLLLLTRKPTA</sequence>
<dbReference type="AlphaFoldDB" id="A0A158R585"/>
<protein>
    <submittedName>
        <fullName evidence="2">Uncharacterized protein</fullName>
    </submittedName>
</protein>
<dbReference type="Proteomes" id="UP000046393">
    <property type="component" value="Unplaced"/>
</dbReference>